<organism evidence="1 2">
    <name type="scientific">Cirrhinus mrigala</name>
    <name type="common">Mrigala</name>
    <dbReference type="NCBI Taxonomy" id="683832"/>
    <lineage>
        <taxon>Eukaryota</taxon>
        <taxon>Metazoa</taxon>
        <taxon>Chordata</taxon>
        <taxon>Craniata</taxon>
        <taxon>Vertebrata</taxon>
        <taxon>Euteleostomi</taxon>
        <taxon>Actinopterygii</taxon>
        <taxon>Neopterygii</taxon>
        <taxon>Teleostei</taxon>
        <taxon>Ostariophysi</taxon>
        <taxon>Cypriniformes</taxon>
        <taxon>Cyprinidae</taxon>
        <taxon>Labeoninae</taxon>
        <taxon>Labeonini</taxon>
        <taxon>Cirrhinus</taxon>
    </lineage>
</organism>
<dbReference type="PROSITE" id="PS00141">
    <property type="entry name" value="ASP_PROTEASE"/>
    <property type="match status" value="1"/>
</dbReference>
<evidence type="ECO:0000313" key="2">
    <source>
        <dbReference type="Proteomes" id="UP001529510"/>
    </source>
</evidence>
<dbReference type="InterPro" id="IPR001969">
    <property type="entry name" value="Aspartic_peptidase_AS"/>
</dbReference>
<dbReference type="EMBL" id="JAMKFB020000722">
    <property type="protein sequence ID" value="KAL0147801.1"/>
    <property type="molecule type" value="Genomic_DNA"/>
</dbReference>
<accession>A0ABD0MGK9</accession>
<protein>
    <recommendedName>
        <fullName evidence="3">CCHC-type domain-containing protein</fullName>
    </recommendedName>
</protein>
<proteinExistence type="predicted"/>
<evidence type="ECO:0008006" key="3">
    <source>
        <dbReference type="Google" id="ProtNLM"/>
    </source>
</evidence>
<dbReference type="AlphaFoldDB" id="A0ABD0MGK9"/>
<dbReference type="Proteomes" id="UP001529510">
    <property type="component" value="Unassembled WGS sequence"/>
</dbReference>
<gene>
    <name evidence="1" type="ORF">M9458_056878</name>
</gene>
<evidence type="ECO:0000313" key="1">
    <source>
        <dbReference type="EMBL" id="KAL0147801.1"/>
    </source>
</evidence>
<comment type="caution">
    <text evidence="1">The sequence shown here is derived from an EMBL/GenBank/DDBJ whole genome shotgun (WGS) entry which is preliminary data.</text>
</comment>
<sequence>MQQSVLRRFCLPDVDTPAAPHAQPPPMAISMPHSRVPPGYVPLQGTTTDNVYHRNVTFSPQPNSSDVSNTSRILAPVLYQSRLEPPVFVGDGHVSPEDWLQSVNVYRTSLDLTNAQILLELPRFLAKEPNKWFSVLDTHVVTWAQFCDFFKKVFLPFDSQEQIMRGILDCIQSPEEPLRTSVAHMLSESRKLKTPPPEQEQIDLICKHALEKYRVALYGTSVSSGMDLLLRAHKLHVVLGPSKCSLPSMQNKAKLGRETYCYKCSRPGFTSRTCPDCNSVSRMRSQQSEFFNTHSERALDYGDSQRQSSLQKIIWPQPTDSAAPKQPVLCHVEDPTSPSFWNTPFRVKINLHGQVLDATLDTGASFSAVPAEGTVVKAT</sequence>
<keyword evidence="2" id="KW-1185">Reference proteome</keyword>
<reference evidence="1 2" key="1">
    <citation type="submission" date="2024-05" db="EMBL/GenBank/DDBJ databases">
        <title>Genome sequencing and assembly of Indian major carp, Cirrhinus mrigala (Hamilton, 1822).</title>
        <authorList>
            <person name="Mohindra V."/>
            <person name="Chowdhury L.M."/>
            <person name="Lal K."/>
            <person name="Jena J.K."/>
        </authorList>
    </citation>
    <scope>NUCLEOTIDE SEQUENCE [LARGE SCALE GENOMIC DNA]</scope>
    <source>
        <strain evidence="1">CM1030</strain>
        <tissue evidence="1">Blood</tissue>
    </source>
</reference>
<name>A0ABD0MGK9_CIRMR</name>